<feature type="compositionally biased region" description="Polar residues" evidence="1">
    <location>
        <begin position="29"/>
        <end position="46"/>
    </location>
</feature>
<gene>
    <name evidence="2" type="ORF">ABLO99_03920</name>
</gene>
<dbReference type="RefSeq" id="WP_349968366.1">
    <property type="nucleotide sequence ID" value="NZ_CP157942.1"/>
</dbReference>
<name>A0AAU7Q3L4_9RICK</name>
<sequence length="61" mass="6667">MFNNNIPSPIPPPPPPLPPEGLNKWEPPQGNSNKPSGNLGTNNSTQSKKDVHLRIIIFLQS</sequence>
<dbReference type="AlphaFoldDB" id="A0AAU7Q3L4"/>
<evidence type="ECO:0000256" key="1">
    <source>
        <dbReference type="SAM" id="MobiDB-lite"/>
    </source>
</evidence>
<organism evidence="2">
    <name type="scientific">Wolbachia endosymbiont of Armadillidium arcangelii</name>
    <dbReference type="NCBI Taxonomy" id="3158571"/>
    <lineage>
        <taxon>Bacteria</taxon>
        <taxon>Pseudomonadati</taxon>
        <taxon>Pseudomonadota</taxon>
        <taxon>Alphaproteobacteria</taxon>
        <taxon>Rickettsiales</taxon>
        <taxon>Anaplasmataceae</taxon>
        <taxon>Wolbachieae</taxon>
        <taxon>Wolbachia</taxon>
    </lineage>
</organism>
<dbReference type="EMBL" id="CP157942">
    <property type="protein sequence ID" value="XBS67760.1"/>
    <property type="molecule type" value="Genomic_DNA"/>
</dbReference>
<reference evidence="2" key="1">
    <citation type="submission" date="2024-06" db="EMBL/GenBank/DDBJ databases">
        <authorList>
            <person name="Dussert Y."/>
            <person name="Peccoud J."/>
            <person name="Pigeault R."/>
        </authorList>
    </citation>
    <scope>NUCLEOTIDE SEQUENCE</scope>
    <source>
        <strain evidence="2">WArc</strain>
    </source>
</reference>
<proteinExistence type="predicted"/>
<accession>A0AAU7Q3L4</accession>
<evidence type="ECO:0000313" key="2">
    <source>
        <dbReference type="EMBL" id="XBS67760.1"/>
    </source>
</evidence>
<feature type="compositionally biased region" description="Pro residues" evidence="1">
    <location>
        <begin position="8"/>
        <end position="19"/>
    </location>
</feature>
<protein>
    <submittedName>
        <fullName evidence="2">Uncharacterized protein</fullName>
    </submittedName>
</protein>
<feature type="region of interest" description="Disordered" evidence="1">
    <location>
        <begin position="1"/>
        <end position="52"/>
    </location>
</feature>